<proteinExistence type="predicted"/>
<dbReference type="KEGG" id="bcon:NL30_31345"/>
<dbReference type="Proteomes" id="UP000269271">
    <property type="component" value="Unassembled WGS sequence"/>
</dbReference>
<accession>A0A0G3Z3Y9</accession>
<reference evidence="2" key="2">
    <citation type="submission" date="2023-07" db="EMBL/GenBank/DDBJ databases">
        <title>A collection of bacterial strains from the Burkholderia cepacia Research Laboratory and Repository.</title>
        <authorList>
            <person name="Lipuma J."/>
            <person name="Spilker T."/>
            <person name="Caverly L."/>
        </authorList>
    </citation>
    <scope>NUCLEOTIDE SEQUENCE</scope>
    <source>
        <strain evidence="2">AU44979</strain>
    </source>
</reference>
<dbReference type="Pfam" id="PF07235">
    <property type="entry name" value="DUF1427"/>
    <property type="match status" value="1"/>
</dbReference>
<dbReference type="RefSeq" id="WP_047852778.1">
    <property type="nucleotide sequence ID" value="NZ_CABVQJ010000012.1"/>
</dbReference>
<gene>
    <name evidence="3" type="ORF">DF037_15465</name>
    <name evidence="2" type="ORF">QZM56_21095</name>
</gene>
<dbReference type="EMBL" id="JAUJQS010000014">
    <property type="protein sequence ID" value="MDN7567005.1"/>
    <property type="molecule type" value="Genomic_DNA"/>
</dbReference>
<name>A0A0G3Z3Y9_9BURK</name>
<dbReference type="Proteomes" id="UP001172109">
    <property type="component" value="Unassembled WGS sequence"/>
</dbReference>
<feature type="transmembrane region" description="Helical" evidence="1">
    <location>
        <begin position="29"/>
        <end position="49"/>
    </location>
</feature>
<comment type="caution">
    <text evidence="3">The sequence shown here is derived from an EMBL/GenBank/DDBJ whole genome shotgun (WGS) entry which is preliminary data.</text>
</comment>
<protein>
    <submittedName>
        <fullName evidence="3">DUF1427 family protein</fullName>
    </submittedName>
    <submittedName>
        <fullName evidence="2">XapX domain-containing protein</fullName>
    </submittedName>
</protein>
<evidence type="ECO:0000313" key="2">
    <source>
        <dbReference type="EMBL" id="MDN7567005.1"/>
    </source>
</evidence>
<accession>A0A1C8ZPB9</accession>
<keyword evidence="1" id="KW-0472">Membrane</keyword>
<evidence type="ECO:0000313" key="3">
    <source>
        <dbReference type="EMBL" id="RQT28576.1"/>
    </source>
</evidence>
<dbReference type="InterPro" id="IPR020017">
    <property type="entry name" value="XapX_domain"/>
</dbReference>
<organism evidence="3 4">
    <name type="scientific">Burkholderia contaminans</name>
    <dbReference type="NCBI Taxonomy" id="488447"/>
    <lineage>
        <taxon>Bacteria</taxon>
        <taxon>Pseudomonadati</taxon>
        <taxon>Pseudomonadota</taxon>
        <taxon>Betaproteobacteria</taxon>
        <taxon>Burkholderiales</taxon>
        <taxon>Burkholderiaceae</taxon>
        <taxon>Burkholderia</taxon>
        <taxon>Burkholderia cepacia complex</taxon>
    </lineage>
</organism>
<evidence type="ECO:0000256" key="1">
    <source>
        <dbReference type="SAM" id="Phobius"/>
    </source>
</evidence>
<dbReference type="NCBIfam" id="TIGR03510">
    <property type="entry name" value="XapX"/>
    <property type="match status" value="1"/>
</dbReference>
<dbReference type="AlphaFoldDB" id="A0A0G3Z3Y9"/>
<sequence length="93" mass="9595">MKPYSASLFAGILAGIVYALIGVQSPAPPAVALAGLLGILAGEQILPLARRMFGGIRLGTAWREAKCSQHMFGALPGAHAPDAAAKRRESTPT</sequence>
<keyword evidence="1" id="KW-1133">Transmembrane helix</keyword>
<evidence type="ECO:0000313" key="4">
    <source>
        <dbReference type="Proteomes" id="UP000269271"/>
    </source>
</evidence>
<dbReference type="InterPro" id="IPR009872">
    <property type="entry name" value="DUF1427"/>
</dbReference>
<reference evidence="3 4" key="1">
    <citation type="submission" date="2018-08" db="EMBL/GenBank/DDBJ databases">
        <title>Comparative analysis of Burkholderia isolates from Puerto Rico.</title>
        <authorList>
            <person name="Hall C."/>
            <person name="Sahl J."/>
            <person name="Wagner D."/>
        </authorList>
    </citation>
    <scope>NUCLEOTIDE SEQUENCE [LARGE SCALE GENOMIC DNA]</scope>
    <source>
        <strain evidence="3 4">Bp9001</strain>
    </source>
</reference>
<keyword evidence="1" id="KW-0812">Transmembrane</keyword>
<dbReference type="EMBL" id="QTQX01000009">
    <property type="protein sequence ID" value="RQT28576.1"/>
    <property type="molecule type" value="Genomic_DNA"/>
</dbReference>